<evidence type="ECO:0000313" key="2">
    <source>
        <dbReference type="EMBL" id="CAA9569105.1"/>
    </source>
</evidence>
<feature type="region of interest" description="Disordered" evidence="1">
    <location>
        <begin position="40"/>
        <end position="84"/>
    </location>
</feature>
<accession>A0A6J4V5G6</accession>
<dbReference type="EMBL" id="CADCWL010000127">
    <property type="protein sequence ID" value="CAA9569105.1"/>
    <property type="molecule type" value="Genomic_DNA"/>
</dbReference>
<feature type="non-terminal residue" evidence="2">
    <location>
        <position position="1"/>
    </location>
</feature>
<gene>
    <name evidence="2" type="ORF">AVDCRST_MAG19-2594</name>
</gene>
<organism evidence="2">
    <name type="scientific">uncultured Thermomicrobiales bacterium</name>
    <dbReference type="NCBI Taxonomy" id="1645740"/>
    <lineage>
        <taxon>Bacteria</taxon>
        <taxon>Pseudomonadati</taxon>
        <taxon>Thermomicrobiota</taxon>
        <taxon>Thermomicrobia</taxon>
        <taxon>Thermomicrobiales</taxon>
        <taxon>environmental samples</taxon>
    </lineage>
</organism>
<feature type="non-terminal residue" evidence="2">
    <location>
        <position position="84"/>
    </location>
</feature>
<dbReference type="AlphaFoldDB" id="A0A6J4V5G6"/>
<evidence type="ECO:0000256" key="1">
    <source>
        <dbReference type="SAM" id="MobiDB-lite"/>
    </source>
</evidence>
<proteinExistence type="predicted"/>
<protein>
    <submittedName>
        <fullName evidence="2">Uncharacterized protein</fullName>
    </submittedName>
</protein>
<sequence>WTRPRLESLPSVASTPTFGLAYVRAMRLSPRATLFAAPTSWFSPATPMPSRAQPAGPASRPSVKEATSPITGGRSHRHRPRSRS</sequence>
<reference evidence="2" key="1">
    <citation type="submission" date="2020-02" db="EMBL/GenBank/DDBJ databases">
        <authorList>
            <person name="Meier V. D."/>
        </authorList>
    </citation>
    <scope>NUCLEOTIDE SEQUENCE</scope>
    <source>
        <strain evidence="2">AVDCRST_MAG19</strain>
    </source>
</reference>
<feature type="compositionally biased region" description="Basic residues" evidence="1">
    <location>
        <begin position="74"/>
        <end position="84"/>
    </location>
</feature>
<name>A0A6J4V5G6_9BACT</name>